<dbReference type="Proteomes" id="UP000539372">
    <property type="component" value="Unassembled WGS sequence"/>
</dbReference>
<feature type="region of interest" description="Disordered" evidence="1">
    <location>
        <begin position="163"/>
        <end position="206"/>
    </location>
</feature>
<reference evidence="2 3" key="1">
    <citation type="submission" date="2020-04" db="EMBL/GenBank/DDBJ databases">
        <title>Rhodospirillaceae bacterium KN72 isolated from deep sea.</title>
        <authorList>
            <person name="Zhang D.-C."/>
        </authorList>
    </citation>
    <scope>NUCLEOTIDE SEQUENCE [LARGE SCALE GENOMIC DNA]</scope>
    <source>
        <strain evidence="2 3">KN72</strain>
    </source>
</reference>
<dbReference type="RefSeq" id="WP_169625167.1">
    <property type="nucleotide sequence ID" value="NZ_JABBNT010000003.1"/>
</dbReference>
<protein>
    <submittedName>
        <fullName evidence="2">Uncharacterized protein</fullName>
    </submittedName>
</protein>
<dbReference type="AlphaFoldDB" id="A0A7Y0E033"/>
<name>A0A7Y0E033_9PROT</name>
<evidence type="ECO:0000256" key="1">
    <source>
        <dbReference type="SAM" id="MobiDB-lite"/>
    </source>
</evidence>
<evidence type="ECO:0000313" key="2">
    <source>
        <dbReference type="EMBL" id="NMM44770.1"/>
    </source>
</evidence>
<keyword evidence="3" id="KW-1185">Reference proteome</keyword>
<feature type="region of interest" description="Disordered" evidence="1">
    <location>
        <begin position="28"/>
        <end position="48"/>
    </location>
</feature>
<sequence length="206" mass="21710">MFDSVSMGGGMSTAAGFFGSGIRKDYQGAAATAQKSGTSEASNTPAQEDVNRIKEIGFGKWVEELREKKLEEMRQEILAAMGLTEEDLGKMDPDARASIEEMIAQEIQERLAAGSVEVGKKASGQSLNPAQSANAAGAFSTDMGKMGQSANIAAVGPTAMTVLLQEQEKNSANATGKADPDEAGDDARRQPGILRDPDDSNTPFYL</sequence>
<evidence type="ECO:0000313" key="3">
    <source>
        <dbReference type="Proteomes" id="UP000539372"/>
    </source>
</evidence>
<accession>A0A7Y0E033</accession>
<organism evidence="2 3">
    <name type="scientific">Pacificispira spongiicola</name>
    <dbReference type="NCBI Taxonomy" id="2729598"/>
    <lineage>
        <taxon>Bacteria</taxon>
        <taxon>Pseudomonadati</taxon>
        <taxon>Pseudomonadota</taxon>
        <taxon>Alphaproteobacteria</taxon>
        <taxon>Rhodospirillales</taxon>
        <taxon>Rhodospirillaceae</taxon>
        <taxon>Pacificispira</taxon>
    </lineage>
</organism>
<comment type="caution">
    <text evidence="2">The sequence shown here is derived from an EMBL/GenBank/DDBJ whole genome shotgun (WGS) entry which is preliminary data.</text>
</comment>
<proteinExistence type="predicted"/>
<feature type="compositionally biased region" description="Polar residues" evidence="1">
    <location>
        <begin position="33"/>
        <end position="46"/>
    </location>
</feature>
<dbReference type="EMBL" id="JABBNT010000003">
    <property type="protein sequence ID" value="NMM44770.1"/>
    <property type="molecule type" value="Genomic_DNA"/>
</dbReference>
<gene>
    <name evidence="2" type="ORF">HH303_09795</name>
</gene>